<dbReference type="OrthoDB" id="7726766at2759"/>
<dbReference type="KEGG" id="dmo:Dmoj_GI25717"/>
<dbReference type="PANTHER" id="PTHR24276">
    <property type="entry name" value="POLYSERASE-RELATED"/>
    <property type="match status" value="1"/>
</dbReference>
<dbReference type="InterPro" id="IPR043504">
    <property type="entry name" value="Peptidase_S1_PA_chymotrypsin"/>
</dbReference>
<dbReference type="Pfam" id="PF00089">
    <property type="entry name" value="Trypsin"/>
    <property type="match status" value="1"/>
</dbReference>
<dbReference type="GO" id="GO:0004252">
    <property type="term" value="F:serine-type endopeptidase activity"/>
    <property type="evidence" value="ECO:0007669"/>
    <property type="project" value="InterPro"/>
</dbReference>
<dbReference type="InterPro" id="IPR050430">
    <property type="entry name" value="Peptidase_S1"/>
</dbReference>
<reference evidence="8 9" key="1">
    <citation type="journal article" date="2007" name="Nature">
        <title>Evolution of genes and genomes on the Drosophila phylogeny.</title>
        <authorList>
            <consortium name="Drosophila 12 Genomes Consortium"/>
            <person name="Clark A.G."/>
            <person name="Eisen M.B."/>
            <person name="Smith D.R."/>
            <person name="Bergman C.M."/>
            <person name="Oliver B."/>
            <person name="Markow T.A."/>
            <person name="Kaufman T.C."/>
            <person name="Kellis M."/>
            <person name="Gelbart W."/>
            <person name="Iyer V.N."/>
            <person name="Pollard D.A."/>
            <person name="Sackton T.B."/>
            <person name="Larracuente A.M."/>
            <person name="Singh N.D."/>
            <person name="Abad J.P."/>
            <person name="Abt D.N."/>
            <person name="Adryan B."/>
            <person name="Aguade M."/>
            <person name="Akashi H."/>
            <person name="Anderson W.W."/>
            <person name="Aquadro C.F."/>
            <person name="Ardell D.H."/>
            <person name="Arguello R."/>
            <person name="Artieri C.G."/>
            <person name="Barbash D.A."/>
            <person name="Barker D."/>
            <person name="Barsanti P."/>
            <person name="Batterham P."/>
            <person name="Batzoglou S."/>
            <person name="Begun D."/>
            <person name="Bhutkar A."/>
            <person name="Blanco E."/>
            <person name="Bosak S.A."/>
            <person name="Bradley R.K."/>
            <person name="Brand A.D."/>
            <person name="Brent M.R."/>
            <person name="Brooks A.N."/>
            <person name="Brown R.H."/>
            <person name="Butlin R.K."/>
            <person name="Caggese C."/>
            <person name="Calvi B.R."/>
            <person name="Bernardo de Carvalho A."/>
            <person name="Caspi A."/>
            <person name="Castrezana S."/>
            <person name="Celniker S.E."/>
            <person name="Chang J.L."/>
            <person name="Chapple C."/>
            <person name="Chatterji S."/>
            <person name="Chinwalla A."/>
            <person name="Civetta A."/>
            <person name="Clifton S.W."/>
            <person name="Comeron J.M."/>
            <person name="Costello J.C."/>
            <person name="Coyne J.A."/>
            <person name="Daub J."/>
            <person name="David R.G."/>
            <person name="Delcher A.L."/>
            <person name="Delehaunty K."/>
            <person name="Do C.B."/>
            <person name="Ebling H."/>
            <person name="Edwards K."/>
            <person name="Eickbush T."/>
            <person name="Evans J.D."/>
            <person name="Filipski A."/>
            <person name="Findeiss S."/>
            <person name="Freyhult E."/>
            <person name="Fulton L."/>
            <person name="Fulton R."/>
            <person name="Garcia A.C."/>
            <person name="Gardiner A."/>
            <person name="Garfield D.A."/>
            <person name="Garvin B.E."/>
            <person name="Gibson G."/>
            <person name="Gilbert D."/>
            <person name="Gnerre S."/>
            <person name="Godfrey J."/>
            <person name="Good R."/>
            <person name="Gotea V."/>
            <person name="Gravely B."/>
            <person name="Greenberg A.J."/>
            <person name="Griffiths-Jones S."/>
            <person name="Gross S."/>
            <person name="Guigo R."/>
            <person name="Gustafson E.A."/>
            <person name="Haerty W."/>
            <person name="Hahn M.W."/>
            <person name="Halligan D.L."/>
            <person name="Halpern A.L."/>
            <person name="Halter G.M."/>
            <person name="Han M.V."/>
            <person name="Heger A."/>
            <person name="Hillier L."/>
            <person name="Hinrichs A.S."/>
            <person name="Holmes I."/>
            <person name="Hoskins R.A."/>
            <person name="Hubisz M.J."/>
            <person name="Hultmark D."/>
            <person name="Huntley M.A."/>
            <person name="Jaffe D.B."/>
            <person name="Jagadeeshan S."/>
            <person name="Jeck W.R."/>
            <person name="Johnson J."/>
            <person name="Jones C.D."/>
            <person name="Jordan W.C."/>
            <person name="Karpen G.H."/>
            <person name="Kataoka E."/>
            <person name="Keightley P.D."/>
            <person name="Kheradpour P."/>
            <person name="Kirkness E.F."/>
            <person name="Koerich L.B."/>
            <person name="Kristiansen K."/>
            <person name="Kudrna D."/>
            <person name="Kulathinal R.J."/>
            <person name="Kumar S."/>
            <person name="Kwok R."/>
            <person name="Lander E."/>
            <person name="Langley C.H."/>
            <person name="Lapoint R."/>
            <person name="Lazzaro B.P."/>
            <person name="Lee S.J."/>
            <person name="Levesque L."/>
            <person name="Li R."/>
            <person name="Lin C.F."/>
            <person name="Lin M.F."/>
            <person name="Lindblad-Toh K."/>
            <person name="Llopart A."/>
            <person name="Long M."/>
            <person name="Low L."/>
            <person name="Lozovsky E."/>
            <person name="Lu J."/>
            <person name="Luo M."/>
            <person name="Machado C.A."/>
            <person name="Makalowski W."/>
            <person name="Marzo M."/>
            <person name="Matsuda M."/>
            <person name="Matzkin L."/>
            <person name="McAllister B."/>
            <person name="McBride C.S."/>
            <person name="McKernan B."/>
            <person name="McKernan K."/>
            <person name="Mendez-Lago M."/>
            <person name="Minx P."/>
            <person name="Mollenhauer M.U."/>
            <person name="Montooth K."/>
            <person name="Mount S.M."/>
            <person name="Mu X."/>
            <person name="Myers E."/>
            <person name="Negre B."/>
            <person name="Newfeld S."/>
            <person name="Nielsen R."/>
            <person name="Noor M.A."/>
            <person name="O'Grady P."/>
            <person name="Pachter L."/>
            <person name="Papaceit M."/>
            <person name="Parisi M.J."/>
            <person name="Parisi M."/>
            <person name="Parts L."/>
            <person name="Pedersen J.S."/>
            <person name="Pesole G."/>
            <person name="Phillippy A.M."/>
            <person name="Ponting C.P."/>
            <person name="Pop M."/>
            <person name="Porcelli D."/>
            <person name="Powell J.R."/>
            <person name="Prohaska S."/>
            <person name="Pruitt K."/>
            <person name="Puig M."/>
            <person name="Quesneville H."/>
            <person name="Ram K.R."/>
            <person name="Rand D."/>
            <person name="Rasmussen M.D."/>
            <person name="Reed L.K."/>
            <person name="Reenan R."/>
            <person name="Reily A."/>
            <person name="Remington K.A."/>
            <person name="Rieger T.T."/>
            <person name="Ritchie M.G."/>
            <person name="Robin C."/>
            <person name="Rogers Y.H."/>
            <person name="Rohde C."/>
            <person name="Rozas J."/>
            <person name="Rubenfield M.J."/>
            <person name="Ruiz A."/>
            <person name="Russo S."/>
            <person name="Salzberg S.L."/>
            <person name="Sanchez-Gracia A."/>
            <person name="Saranga D.J."/>
            <person name="Sato H."/>
            <person name="Schaeffer S.W."/>
            <person name="Schatz M.C."/>
            <person name="Schlenke T."/>
            <person name="Schwartz R."/>
            <person name="Segarra C."/>
            <person name="Singh R.S."/>
            <person name="Sirot L."/>
            <person name="Sirota M."/>
            <person name="Sisneros N.B."/>
            <person name="Smith C.D."/>
            <person name="Smith T.F."/>
            <person name="Spieth J."/>
            <person name="Stage D.E."/>
            <person name="Stark A."/>
            <person name="Stephan W."/>
            <person name="Strausberg R.L."/>
            <person name="Strempel S."/>
            <person name="Sturgill D."/>
            <person name="Sutton G."/>
            <person name="Sutton G.G."/>
            <person name="Tao W."/>
            <person name="Teichmann S."/>
            <person name="Tobari Y.N."/>
            <person name="Tomimura Y."/>
            <person name="Tsolas J.M."/>
            <person name="Valente V.L."/>
            <person name="Venter E."/>
            <person name="Venter J.C."/>
            <person name="Vicario S."/>
            <person name="Vieira F.G."/>
            <person name="Vilella A.J."/>
            <person name="Villasante A."/>
            <person name="Walenz B."/>
            <person name="Wang J."/>
            <person name="Wasserman M."/>
            <person name="Watts T."/>
            <person name="Wilson D."/>
            <person name="Wilson R.K."/>
            <person name="Wing R.A."/>
            <person name="Wolfner M.F."/>
            <person name="Wong A."/>
            <person name="Wong G.K."/>
            <person name="Wu C.I."/>
            <person name="Wu G."/>
            <person name="Yamamoto D."/>
            <person name="Yang H.P."/>
            <person name="Yang S.P."/>
            <person name="Yorke J.A."/>
            <person name="Yoshida K."/>
            <person name="Zdobnov E."/>
            <person name="Zhang P."/>
            <person name="Zhang Y."/>
            <person name="Zimin A.V."/>
            <person name="Baldwin J."/>
            <person name="Abdouelleil A."/>
            <person name="Abdulkadir J."/>
            <person name="Abebe A."/>
            <person name="Abera B."/>
            <person name="Abreu J."/>
            <person name="Acer S.C."/>
            <person name="Aftuck L."/>
            <person name="Alexander A."/>
            <person name="An P."/>
            <person name="Anderson E."/>
            <person name="Anderson S."/>
            <person name="Arachi H."/>
            <person name="Azer M."/>
            <person name="Bachantsang P."/>
            <person name="Barry A."/>
            <person name="Bayul T."/>
            <person name="Berlin A."/>
            <person name="Bessette D."/>
            <person name="Bloom T."/>
            <person name="Blye J."/>
            <person name="Boguslavskiy L."/>
            <person name="Bonnet C."/>
            <person name="Boukhgalter B."/>
            <person name="Bourzgui I."/>
            <person name="Brown A."/>
            <person name="Cahill P."/>
            <person name="Channer S."/>
            <person name="Cheshatsang Y."/>
            <person name="Chuda L."/>
            <person name="Citroen M."/>
            <person name="Collymore A."/>
            <person name="Cooke P."/>
            <person name="Costello M."/>
            <person name="D'Aco K."/>
            <person name="Daza R."/>
            <person name="De Haan G."/>
            <person name="DeGray S."/>
            <person name="DeMaso C."/>
            <person name="Dhargay N."/>
            <person name="Dooley K."/>
            <person name="Dooley E."/>
            <person name="Doricent M."/>
            <person name="Dorje P."/>
            <person name="Dorjee K."/>
            <person name="Dupes A."/>
            <person name="Elong R."/>
            <person name="Falk J."/>
            <person name="Farina A."/>
            <person name="Faro S."/>
            <person name="Ferguson D."/>
            <person name="Fisher S."/>
            <person name="Foley C.D."/>
            <person name="Franke A."/>
            <person name="Friedrich D."/>
            <person name="Gadbois L."/>
            <person name="Gearin G."/>
            <person name="Gearin C.R."/>
            <person name="Giannoukos G."/>
            <person name="Goode T."/>
            <person name="Graham J."/>
            <person name="Grandbois E."/>
            <person name="Grewal S."/>
            <person name="Gyaltsen K."/>
            <person name="Hafez N."/>
            <person name="Hagos B."/>
            <person name="Hall J."/>
            <person name="Henson C."/>
            <person name="Hollinger A."/>
            <person name="Honan T."/>
            <person name="Huard M.D."/>
            <person name="Hughes L."/>
            <person name="Hurhula B."/>
            <person name="Husby M.E."/>
            <person name="Kamat A."/>
            <person name="Kanga B."/>
            <person name="Kashin S."/>
            <person name="Khazanovich D."/>
            <person name="Kisner P."/>
            <person name="Lance K."/>
            <person name="Lara M."/>
            <person name="Lee W."/>
            <person name="Lennon N."/>
            <person name="Letendre F."/>
            <person name="LeVine R."/>
            <person name="Lipovsky A."/>
            <person name="Liu X."/>
            <person name="Liu J."/>
            <person name="Liu S."/>
            <person name="Lokyitsang T."/>
            <person name="Lokyitsang Y."/>
            <person name="Lubonja R."/>
            <person name="Lui A."/>
            <person name="MacDonald P."/>
            <person name="Magnisalis V."/>
            <person name="Maru K."/>
            <person name="Matthews C."/>
            <person name="McCusker W."/>
            <person name="McDonough S."/>
            <person name="Mehta T."/>
            <person name="Meldrim J."/>
            <person name="Meneus L."/>
            <person name="Mihai O."/>
            <person name="Mihalev A."/>
            <person name="Mihova T."/>
            <person name="Mittelman R."/>
            <person name="Mlenga V."/>
            <person name="Montmayeur A."/>
            <person name="Mulrain L."/>
            <person name="Navidi A."/>
            <person name="Naylor J."/>
            <person name="Negash T."/>
            <person name="Nguyen T."/>
            <person name="Nguyen N."/>
            <person name="Nicol R."/>
            <person name="Norbu C."/>
            <person name="Norbu N."/>
            <person name="Novod N."/>
            <person name="O'Neill B."/>
            <person name="Osman S."/>
            <person name="Markiewicz E."/>
            <person name="Oyono O.L."/>
            <person name="Patti C."/>
            <person name="Phunkhang P."/>
            <person name="Pierre F."/>
            <person name="Priest M."/>
            <person name="Raghuraman S."/>
            <person name="Rege F."/>
            <person name="Reyes R."/>
            <person name="Rise C."/>
            <person name="Rogov P."/>
            <person name="Ross K."/>
            <person name="Ryan E."/>
            <person name="Settipalli S."/>
            <person name="Shea T."/>
            <person name="Sherpa N."/>
            <person name="Shi L."/>
            <person name="Shih D."/>
            <person name="Sparrow T."/>
            <person name="Spaulding J."/>
            <person name="Stalker J."/>
            <person name="Stange-Thomann N."/>
            <person name="Stavropoulos S."/>
            <person name="Stone C."/>
            <person name="Strader C."/>
            <person name="Tesfaye S."/>
            <person name="Thomson T."/>
            <person name="Thoulutsang Y."/>
            <person name="Thoulutsang D."/>
            <person name="Topham K."/>
            <person name="Topping I."/>
            <person name="Tsamla T."/>
            <person name="Vassiliev H."/>
            <person name="Vo A."/>
            <person name="Wangchuk T."/>
            <person name="Wangdi T."/>
            <person name="Weiand M."/>
            <person name="Wilkinson J."/>
            <person name="Wilson A."/>
            <person name="Yadav S."/>
            <person name="Young G."/>
            <person name="Yu Q."/>
            <person name="Zembek L."/>
            <person name="Zhong D."/>
            <person name="Zimmer A."/>
            <person name="Zwirko Z."/>
            <person name="Jaffe D.B."/>
            <person name="Alvarez P."/>
            <person name="Brockman W."/>
            <person name="Butler J."/>
            <person name="Chin C."/>
            <person name="Gnerre S."/>
            <person name="Grabherr M."/>
            <person name="Kleber M."/>
            <person name="Mauceli E."/>
            <person name="MacCallum I."/>
        </authorList>
    </citation>
    <scope>NUCLEOTIDE SEQUENCE [LARGE SCALE GENOMIC DNA]</scope>
    <source>
        <strain evidence="9">Tucson 15081-1352.22</strain>
    </source>
</reference>
<feature type="chain" id="PRO_5006387543" evidence="6">
    <location>
        <begin position="26"/>
        <end position="285"/>
    </location>
</feature>
<dbReference type="InterPro" id="IPR001254">
    <property type="entry name" value="Trypsin_dom"/>
</dbReference>
<evidence type="ECO:0000256" key="3">
    <source>
        <dbReference type="ARBA" id="ARBA00022801"/>
    </source>
</evidence>
<keyword evidence="4" id="KW-0720">Serine protease</keyword>
<evidence type="ECO:0000256" key="4">
    <source>
        <dbReference type="ARBA" id="ARBA00022825"/>
    </source>
</evidence>
<evidence type="ECO:0000259" key="7">
    <source>
        <dbReference type="PROSITE" id="PS50240"/>
    </source>
</evidence>
<evidence type="ECO:0000256" key="1">
    <source>
        <dbReference type="ARBA" id="ARBA00022670"/>
    </source>
</evidence>
<organism evidence="8 9">
    <name type="scientific">Drosophila mojavensis</name>
    <name type="common">Fruit fly</name>
    <dbReference type="NCBI Taxonomy" id="7230"/>
    <lineage>
        <taxon>Eukaryota</taxon>
        <taxon>Metazoa</taxon>
        <taxon>Ecdysozoa</taxon>
        <taxon>Arthropoda</taxon>
        <taxon>Hexapoda</taxon>
        <taxon>Insecta</taxon>
        <taxon>Pterygota</taxon>
        <taxon>Neoptera</taxon>
        <taxon>Endopterygota</taxon>
        <taxon>Diptera</taxon>
        <taxon>Brachycera</taxon>
        <taxon>Muscomorpha</taxon>
        <taxon>Ephydroidea</taxon>
        <taxon>Drosophilidae</taxon>
        <taxon>Drosophila</taxon>
    </lineage>
</organism>
<dbReference type="EMBL" id="CH933807">
    <property type="protein sequence ID" value="KRG03612.1"/>
    <property type="molecule type" value="Genomic_DNA"/>
</dbReference>
<evidence type="ECO:0000313" key="9">
    <source>
        <dbReference type="Proteomes" id="UP000009192"/>
    </source>
</evidence>
<keyword evidence="2 6" id="KW-0732">Signal</keyword>
<feature type="signal peptide" evidence="6">
    <location>
        <begin position="1"/>
        <end position="25"/>
    </location>
</feature>
<accession>A0A0Q9X631</accession>
<feature type="domain" description="Peptidase S1" evidence="7">
    <location>
        <begin position="19"/>
        <end position="249"/>
    </location>
</feature>
<keyword evidence="9" id="KW-1185">Reference proteome</keyword>
<proteinExistence type="predicted"/>
<sequence>MVCLAILTINIGLLYLFLLMNGVEAYRGKVTIEEYPYLGSLRYRKKESELAGSGYICAATLIHNRVLITTAECIKGKKAEDILGAVGSTYLQGITTTSLVLGIAAFRCHGLYKRGVSSYNIGLAFTDEDTLPIKGKLGYVPIAMTKIRPFTKCVGIGWAADTDVLSTHPIALPNYSVSPKTCYRRTRTIGMFCTFKRYYRHSEPDHSDSGIPIMCNGRLTGLFILHRASRLHVFTSVYAFRKWINGAIYLHFKKDLPVTESMASMDGSICFQWLLVLAISIYLVG</sequence>
<name>A0A0Q9X631_DROMO</name>
<dbReference type="PANTHER" id="PTHR24276:SF98">
    <property type="entry name" value="FI18310P1-RELATED"/>
    <property type="match status" value="1"/>
</dbReference>
<keyword evidence="1" id="KW-0645">Protease</keyword>
<protein>
    <submittedName>
        <fullName evidence="8">Uncharacterized protein, isoform C</fullName>
    </submittedName>
</protein>
<evidence type="ECO:0000256" key="5">
    <source>
        <dbReference type="ARBA" id="ARBA00023157"/>
    </source>
</evidence>
<keyword evidence="3" id="KW-0378">Hydrolase</keyword>
<evidence type="ECO:0000256" key="6">
    <source>
        <dbReference type="SAM" id="SignalP"/>
    </source>
</evidence>
<dbReference type="SUPFAM" id="SSF50494">
    <property type="entry name" value="Trypsin-like serine proteases"/>
    <property type="match status" value="1"/>
</dbReference>
<evidence type="ECO:0000313" key="8">
    <source>
        <dbReference type="EMBL" id="KRG03612.1"/>
    </source>
</evidence>
<dbReference type="GO" id="GO:0006508">
    <property type="term" value="P:proteolysis"/>
    <property type="evidence" value="ECO:0007669"/>
    <property type="project" value="UniProtKB-KW"/>
</dbReference>
<keyword evidence="5" id="KW-1015">Disulfide bond</keyword>
<gene>
    <name evidence="8" type="primary">Dmoj\GI25717</name>
    <name evidence="8" type="ORF">Dmoj_GI25717</name>
</gene>
<evidence type="ECO:0000256" key="2">
    <source>
        <dbReference type="ARBA" id="ARBA00022729"/>
    </source>
</evidence>
<dbReference type="SMART" id="SM00020">
    <property type="entry name" value="Tryp_SPc"/>
    <property type="match status" value="1"/>
</dbReference>
<dbReference type="InterPro" id="IPR009003">
    <property type="entry name" value="Peptidase_S1_PA"/>
</dbReference>
<dbReference type="PROSITE" id="PS50240">
    <property type="entry name" value="TRYPSIN_DOM"/>
    <property type="match status" value="1"/>
</dbReference>
<dbReference type="AlphaFoldDB" id="A0A0Q9X631"/>
<dbReference type="Gene3D" id="2.40.10.10">
    <property type="entry name" value="Trypsin-like serine proteases"/>
    <property type="match status" value="1"/>
</dbReference>
<dbReference type="InParanoid" id="A0A0Q9X631"/>
<dbReference type="Proteomes" id="UP000009192">
    <property type="component" value="Unassembled WGS sequence"/>
</dbReference>